<organism evidence="19 20">
    <name type="scientific">Frankliniella occidentalis</name>
    <name type="common">Western flower thrips</name>
    <name type="synonym">Euthrips occidentalis</name>
    <dbReference type="NCBI Taxonomy" id="133901"/>
    <lineage>
        <taxon>Eukaryota</taxon>
        <taxon>Metazoa</taxon>
        <taxon>Ecdysozoa</taxon>
        <taxon>Arthropoda</taxon>
        <taxon>Hexapoda</taxon>
        <taxon>Insecta</taxon>
        <taxon>Pterygota</taxon>
        <taxon>Neoptera</taxon>
        <taxon>Paraneoptera</taxon>
        <taxon>Thysanoptera</taxon>
        <taxon>Terebrantia</taxon>
        <taxon>Thripoidea</taxon>
        <taxon>Thripidae</taxon>
        <taxon>Frankliniella</taxon>
    </lineage>
</organism>
<keyword evidence="8" id="KW-0805">Transcription regulation</keyword>
<evidence type="ECO:0000256" key="8">
    <source>
        <dbReference type="ARBA" id="ARBA00023015"/>
    </source>
</evidence>
<evidence type="ECO:0000256" key="16">
    <source>
        <dbReference type="ARBA" id="ARBA00046288"/>
    </source>
</evidence>
<dbReference type="PANTHER" id="PTHR14971">
    <property type="entry name" value="VESICULAR, OVEREXPRESSED IN CANCER, PROSURVIVAL PROTEIN 1"/>
    <property type="match status" value="1"/>
</dbReference>
<dbReference type="RefSeq" id="XP_052125580.1">
    <property type="nucleotide sequence ID" value="XM_052269620.1"/>
</dbReference>
<keyword evidence="19" id="KW-1185">Reference proteome</keyword>
<gene>
    <name evidence="20" type="primary">LOC113205360</name>
</gene>
<dbReference type="InterPro" id="IPR026229">
    <property type="entry name" value="VOPP1"/>
</dbReference>
<proteinExistence type="inferred from homology"/>
<dbReference type="Proteomes" id="UP000504606">
    <property type="component" value="Unplaced"/>
</dbReference>
<feature type="region of interest" description="Disordered" evidence="17">
    <location>
        <begin position="24"/>
        <end position="46"/>
    </location>
</feature>
<accession>A0A9C6U133</accession>
<feature type="signal peptide" evidence="18">
    <location>
        <begin position="1"/>
        <end position="18"/>
    </location>
</feature>
<dbReference type="OrthoDB" id="6629737at2759"/>
<evidence type="ECO:0000256" key="3">
    <source>
        <dbReference type="ARBA" id="ARBA00006655"/>
    </source>
</evidence>
<dbReference type="GO" id="GO:0031902">
    <property type="term" value="C:late endosome membrane"/>
    <property type="evidence" value="ECO:0007669"/>
    <property type="project" value="UniProtKB-SubCell"/>
</dbReference>
<feature type="compositionally biased region" description="Polar residues" evidence="17">
    <location>
        <begin position="340"/>
        <end position="351"/>
    </location>
</feature>
<protein>
    <recommendedName>
        <fullName evidence="14">WW domain binding protein VOPP1</fullName>
    </recommendedName>
    <alternativeName>
        <fullName evidence="15">Vesicular, overexpressed in cancer, prosurvival protein 1</fullName>
    </alternativeName>
</protein>
<keyword evidence="9" id="KW-0472">Membrane</keyword>
<evidence type="ECO:0000256" key="7">
    <source>
        <dbReference type="ARBA" id="ARBA00022989"/>
    </source>
</evidence>
<evidence type="ECO:0000256" key="15">
    <source>
        <dbReference type="ARBA" id="ARBA00035715"/>
    </source>
</evidence>
<feature type="compositionally biased region" description="Gly residues" evidence="17">
    <location>
        <begin position="35"/>
        <end position="46"/>
    </location>
</feature>
<feature type="chain" id="PRO_5038962955" description="WW domain binding protein VOPP1" evidence="18">
    <location>
        <begin position="19"/>
        <end position="575"/>
    </location>
</feature>
<dbReference type="AlphaFoldDB" id="A0A9C6U133"/>
<feature type="compositionally biased region" description="Low complexity" evidence="17">
    <location>
        <begin position="429"/>
        <end position="453"/>
    </location>
</feature>
<dbReference type="GeneID" id="113205360"/>
<feature type="region of interest" description="Disordered" evidence="17">
    <location>
        <begin position="272"/>
        <end position="379"/>
    </location>
</feature>
<feature type="compositionally biased region" description="Basic and acidic residues" evidence="17">
    <location>
        <begin position="552"/>
        <end position="561"/>
    </location>
</feature>
<feature type="region of interest" description="Disordered" evidence="17">
    <location>
        <begin position="396"/>
        <end position="575"/>
    </location>
</feature>
<evidence type="ECO:0000256" key="10">
    <source>
        <dbReference type="ARBA" id="ARBA00023163"/>
    </source>
</evidence>
<keyword evidence="6" id="KW-0967">Endosome</keyword>
<evidence type="ECO:0000256" key="9">
    <source>
        <dbReference type="ARBA" id="ARBA00023136"/>
    </source>
</evidence>
<evidence type="ECO:0000256" key="4">
    <source>
        <dbReference type="ARBA" id="ARBA00022692"/>
    </source>
</evidence>
<dbReference type="GO" id="GO:0005765">
    <property type="term" value="C:lysosomal membrane"/>
    <property type="evidence" value="ECO:0007669"/>
    <property type="project" value="UniProtKB-SubCell"/>
</dbReference>
<keyword evidence="7" id="KW-1133">Transmembrane helix</keyword>
<name>A0A9C6U133_FRAOC</name>
<evidence type="ECO:0000256" key="18">
    <source>
        <dbReference type="SAM" id="SignalP"/>
    </source>
</evidence>
<evidence type="ECO:0000256" key="12">
    <source>
        <dbReference type="ARBA" id="ARBA00023329"/>
    </source>
</evidence>
<comment type="similarity">
    <text evidence="3">Belongs to the VOPP1/ECOP family.</text>
</comment>
<evidence type="ECO:0000256" key="14">
    <source>
        <dbReference type="ARBA" id="ARBA00035708"/>
    </source>
</evidence>
<keyword evidence="12" id="KW-0968">Cytoplasmic vesicle</keyword>
<reference evidence="20" key="1">
    <citation type="submission" date="2025-08" db="UniProtKB">
        <authorList>
            <consortium name="RefSeq"/>
        </authorList>
    </citation>
    <scope>IDENTIFICATION</scope>
    <source>
        <tissue evidence="20">Whole organism</tissue>
    </source>
</reference>
<evidence type="ECO:0000256" key="6">
    <source>
        <dbReference type="ARBA" id="ARBA00022753"/>
    </source>
</evidence>
<evidence type="ECO:0000256" key="5">
    <source>
        <dbReference type="ARBA" id="ARBA00022729"/>
    </source>
</evidence>
<feature type="compositionally biased region" description="Low complexity" evidence="17">
    <location>
        <begin position="352"/>
        <end position="379"/>
    </location>
</feature>
<evidence type="ECO:0000256" key="13">
    <source>
        <dbReference type="ARBA" id="ARBA00035628"/>
    </source>
</evidence>
<keyword evidence="10" id="KW-0804">Transcription</keyword>
<evidence type="ECO:0000313" key="19">
    <source>
        <dbReference type="Proteomes" id="UP000504606"/>
    </source>
</evidence>
<evidence type="ECO:0000313" key="20">
    <source>
        <dbReference type="RefSeq" id="XP_052125580.1"/>
    </source>
</evidence>
<dbReference type="PANTHER" id="PTHR14971:SF2">
    <property type="entry name" value="VESICULAR, OVEREXPRESSED IN CANCER, PROSURVIVAL PROTEIN 1"/>
    <property type="match status" value="1"/>
</dbReference>
<feature type="compositionally biased region" description="Pro residues" evidence="17">
    <location>
        <begin position="308"/>
        <end position="337"/>
    </location>
</feature>
<sequence>MRGVRLAVAGAIAVFVLAGKVSRAGPLPEDDGPDQEGGGGGGGVTGSDDGLAGGAGGWSSRFIVSSGGGREALVYPFGVTSKSCDNGFHCPPPKDCCPQGCCYQLGVQMHTPYLPSGHGPANVLSAVFWNHWFFWSLLALLLLSCSGGCSLWRRRHELDVLGCQSCGQAEDQDAQSDRDSTASCYPPPQYSRCNSFSQPPPYSEVTSKPDLYPLVISYNDNSAKGGSYLMVQYLRHYFLRPAGGSLSHTSTAESLSSAFICGPAPPEALGGAPPRYVSIAEGSRGSTTAAVSGPPTPPPLPSYSFGPGPGPPLTLPHPTLPPPTLPPPPVAAPPRKPLPNSASMPSVCSMASSRLSSRSGSRSGSRTNSRTGSRSQTQSYAHSMVVGGWSNSGSVSISVQPVRGPARPASLPQPHHGNHSSHQGCSGTVSEVSSLLEEMSPSSPPRALSPSAPDELRLLLEQIDSLSGGDPGPGGAPSAARPPRRTRRGWITCRPSRSAPCTPLSPVGPQPAVFLAGLTSQQEWASRGQEDPPSPAPSDPPRGSAARPRRQARQDGHEDYCRSLLLENEENSDVP</sequence>
<evidence type="ECO:0000256" key="1">
    <source>
        <dbReference type="ARBA" id="ARBA00004156"/>
    </source>
</evidence>
<keyword evidence="11" id="KW-0458">Lysosome</keyword>
<evidence type="ECO:0000256" key="17">
    <source>
        <dbReference type="SAM" id="MobiDB-lite"/>
    </source>
</evidence>
<evidence type="ECO:0000256" key="11">
    <source>
        <dbReference type="ARBA" id="ARBA00023228"/>
    </source>
</evidence>
<keyword evidence="4" id="KW-0812">Transmembrane</keyword>
<keyword evidence="5 18" id="KW-0732">Signal</keyword>
<evidence type="ECO:0000256" key="2">
    <source>
        <dbReference type="ARBA" id="ARBA00004656"/>
    </source>
</evidence>
<comment type="subcellular location">
    <subcellularLocation>
        <location evidence="1">Cytoplasmic vesicle membrane</location>
    </subcellularLocation>
    <subcellularLocation>
        <location evidence="16">Endomembrane system</location>
        <topology evidence="16">Single-pass type I membrane protein</topology>
    </subcellularLocation>
    <subcellularLocation>
        <location evidence="13">Late endosome membrane</location>
        <topology evidence="13">Single-pass membrane protein</topology>
    </subcellularLocation>
    <subcellularLocation>
        <location evidence="2">Lysosome membrane</location>
    </subcellularLocation>
</comment>